<feature type="region of interest" description="Disordered" evidence="1">
    <location>
        <begin position="1"/>
        <end position="29"/>
    </location>
</feature>
<proteinExistence type="predicted"/>
<evidence type="ECO:0000313" key="3">
    <source>
        <dbReference type="Proteomes" id="UP000593562"/>
    </source>
</evidence>
<feature type="compositionally biased region" description="Polar residues" evidence="1">
    <location>
        <begin position="74"/>
        <end position="88"/>
    </location>
</feature>
<protein>
    <submittedName>
        <fullName evidence="2">Uncharacterized protein</fullName>
    </submittedName>
</protein>
<comment type="caution">
    <text evidence="2">The sequence shown here is derived from an EMBL/GenBank/DDBJ whole genome shotgun (WGS) entry which is preliminary data.</text>
</comment>
<accession>A0A7J7DHM3</accession>
<dbReference type="Proteomes" id="UP000593562">
    <property type="component" value="Unassembled WGS sequence"/>
</dbReference>
<reference evidence="2 3" key="1">
    <citation type="journal article" date="2020" name="Nat. Commun.">
        <title>Genome of Tripterygium wilfordii and identification of cytochrome P450 involved in triptolide biosynthesis.</title>
        <authorList>
            <person name="Tu L."/>
            <person name="Su P."/>
            <person name="Zhang Z."/>
            <person name="Gao L."/>
            <person name="Wang J."/>
            <person name="Hu T."/>
            <person name="Zhou J."/>
            <person name="Zhang Y."/>
            <person name="Zhao Y."/>
            <person name="Liu Y."/>
            <person name="Song Y."/>
            <person name="Tong Y."/>
            <person name="Lu Y."/>
            <person name="Yang J."/>
            <person name="Xu C."/>
            <person name="Jia M."/>
            <person name="Peters R.J."/>
            <person name="Huang L."/>
            <person name="Gao W."/>
        </authorList>
    </citation>
    <scope>NUCLEOTIDE SEQUENCE [LARGE SCALE GENOMIC DNA]</scope>
    <source>
        <strain evidence="3">cv. XIE 37</strain>
        <tissue evidence="2">Leaf</tissue>
    </source>
</reference>
<dbReference type="InParanoid" id="A0A7J7DHM3"/>
<keyword evidence="3" id="KW-1185">Reference proteome</keyword>
<evidence type="ECO:0000256" key="1">
    <source>
        <dbReference type="SAM" id="MobiDB-lite"/>
    </source>
</evidence>
<sequence>MGTSDGDDRDYEPVVDDEEPSFDGEENIDNDIPMSFTLTMRHSVSKEPSLSPFVALLISLAPPNPLLPLPLKGSGSQNQILTPRSSSS</sequence>
<dbReference type="EMBL" id="JAAARO010000006">
    <property type="protein sequence ID" value="KAF5745860.1"/>
    <property type="molecule type" value="Genomic_DNA"/>
</dbReference>
<organism evidence="2 3">
    <name type="scientific">Tripterygium wilfordii</name>
    <name type="common">Thunder God vine</name>
    <dbReference type="NCBI Taxonomy" id="458696"/>
    <lineage>
        <taxon>Eukaryota</taxon>
        <taxon>Viridiplantae</taxon>
        <taxon>Streptophyta</taxon>
        <taxon>Embryophyta</taxon>
        <taxon>Tracheophyta</taxon>
        <taxon>Spermatophyta</taxon>
        <taxon>Magnoliopsida</taxon>
        <taxon>eudicotyledons</taxon>
        <taxon>Gunneridae</taxon>
        <taxon>Pentapetalae</taxon>
        <taxon>rosids</taxon>
        <taxon>fabids</taxon>
        <taxon>Celastrales</taxon>
        <taxon>Celastraceae</taxon>
        <taxon>Tripterygium</taxon>
    </lineage>
</organism>
<dbReference type="AlphaFoldDB" id="A0A7J7DHM3"/>
<evidence type="ECO:0000313" key="2">
    <source>
        <dbReference type="EMBL" id="KAF5745860.1"/>
    </source>
</evidence>
<name>A0A7J7DHM3_TRIWF</name>
<feature type="region of interest" description="Disordered" evidence="1">
    <location>
        <begin position="66"/>
        <end position="88"/>
    </location>
</feature>
<gene>
    <name evidence="2" type="ORF">HS088_TW06G00024</name>
</gene>